<name>A0AB37U9S1_9CYAN</name>
<sequence>MAIAVGMTSTATIAAPTIATVECETTIANNTAANRSRQNFRRQRIQQFWKFPLPQLQQRLLTSTEKPKIHPYTQLEPNYGWETIESQKSNPCIVWD</sequence>
<evidence type="ECO:0000313" key="2">
    <source>
        <dbReference type="Proteomes" id="UP000282574"/>
    </source>
</evidence>
<gene>
    <name evidence="1" type="ORF">DSM107010_65510</name>
</gene>
<keyword evidence="2" id="KW-1185">Reference proteome</keyword>
<protein>
    <recommendedName>
        <fullName evidence="3">Secreted protein</fullName>
    </recommendedName>
</protein>
<dbReference type="EMBL" id="RSCK01000126">
    <property type="protein sequence ID" value="RUT01423.1"/>
    <property type="molecule type" value="Genomic_DNA"/>
</dbReference>
<dbReference type="AlphaFoldDB" id="A0AB37U9S1"/>
<dbReference type="Proteomes" id="UP000282574">
    <property type="component" value="Unassembled WGS sequence"/>
</dbReference>
<comment type="caution">
    <text evidence="1">The sequence shown here is derived from an EMBL/GenBank/DDBJ whole genome shotgun (WGS) entry which is preliminary data.</text>
</comment>
<accession>A0AB37U9S1</accession>
<evidence type="ECO:0008006" key="3">
    <source>
        <dbReference type="Google" id="ProtNLM"/>
    </source>
</evidence>
<organism evidence="1 2">
    <name type="scientific">Chroococcidiopsis cubana SAG 39.79</name>
    <dbReference type="NCBI Taxonomy" id="388085"/>
    <lineage>
        <taxon>Bacteria</taxon>
        <taxon>Bacillati</taxon>
        <taxon>Cyanobacteriota</taxon>
        <taxon>Cyanophyceae</taxon>
        <taxon>Chroococcidiopsidales</taxon>
        <taxon>Chroococcidiopsidaceae</taxon>
        <taxon>Chroococcidiopsis</taxon>
    </lineage>
</organism>
<reference evidence="1 2" key="1">
    <citation type="journal article" date="2019" name="Genome Biol. Evol.">
        <title>Day and night: Metabolic profiles and evolutionary relationships of six axenic non-marine cyanobacteria.</title>
        <authorList>
            <person name="Will S.E."/>
            <person name="Henke P."/>
            <person name="Boedeker C."/>
            <person name="Huang S."/>
            <person name="Brinkmann H."/>
            <person name="Rohde M."/>
            <person name="Jarek M."/>
            <person name="Friedl T."/>
            <person name="Seufert S."/>
            <person name="Schumacher M."/>
            <person name="Overmann J."/>
            <person name="Neumann-Schaal M."/>
            <person name="Petersen J."/>
        </authorList>
    </citation>
    <scope>NUCLEOTIDE SEQUENCE [LARGE SCALE GENOMIC DNA]</scope>
    <source>
        <strain evidence="1 2">SAG 39.79</strain>
    </source>
</reference>
<evidence type="ECO:0000313" key="1">
    <source>
        <dbReference type="EMBL" id="RUT01423.1"/>
    </source>
</evidence>
<proteinExistence type="predicted"/>